<feature type="domain" description="Glycosyltransferase subfamily 4-like N-terminal" evidence="4">
    <location>
        <begin position="65"/>
        <end position="212"/>
    </location>
</feature>
<comment type="caution">
    <text evidence="5">The sequence shown here is derived from an EMBL/GenBank/DDBJ whole genome shotgun (WGS) entry which is preliminary data.</text>
</comment>
<dbReference type="PANTHER" id="PTHR46401:SF2">
    <property type="entry name" value="GLYCOSYLTRANSFERASE WBBK-RELATED"/>
    <property type="match status" value="1"/>
</dbReference>
<dbReference type="InterPro" id="IPR028098">
    <property type="entry name" value="Glyco_trans_4-like_N"/>
</dbReference>
<evidence type="ECO:0000256" key="1">
    <source>
        <dbReference type="ARBA" id="ARBA00022676"/>
    </source>
</evidence>
<dbReference type="InterPro" id="IPR001296">
    <property type="entry name" value="Glyco_trans_1"/>
</dbReference>
<evidence type="ECO:0008006" key="7">
    <source>
        <dbReference type="Google" id="ProtNLM"/>
    </source>
</evidence>
<evidence type="ECO:0000259" key="4">
    <source>
        <dbReference type="Pfam" id="PF13439"/>
    </source>
</evidence>
<dbReference type="Pfam" id="PF13439">
    <property type="entry name" value="Glyco_transf_4"/>
    <property type="match status" value="1"/>
</dbReference>
<dbReference type="EMBL" id="BAABKG010000002">
    <property type="protein sequence ID" value="GAA5147565.1"/>
    <property type="molecule type" value="Genomic_DNA"/>
</dbReference>
<keyword evidence="1" id="KW-0328">Glycosyltransferase</keyword>
<reference evidence="6" key="1">
    <citation type="journal article" date="2019" name="Int. J. Syst. Evol. Microbiol.">
        <title>The Global Catalogue of Microorganisms (GCM) 10K type strain sequencing project: providing services to taxonomists for standard genome sequencing and annotation.</title>
        <authorList>
            <consortium name="The Broad Institute Genomics Platform"/>
            <consortium name="The Broad Institute Genome Sequencing Center for Infectious Disease"/>
            <person name="Wu L."/>
            <person name="Ma J."/>
        </authorList>
    </citation>
    <scope>NUCLEOTIDE SEQUENCE [LARGE SCALE GENOMIC DNA]</scope>
    <source>
        <strain evidence="6">JCM 18459</strain>
    </source>
</reference>
<evidence type="ECO:0000313" key="5">
    <source>
        <dbReference type="EMBL" id="GAA5147565.1"/>
    </source>
</evidence>
<organism evidence="5 6">
    <name type="scientific">Nocardioides marinquilinus</name>
    <dbReference type="NCBI Taxonomy" id="1210400"/>
    <lineage>
        <taxon>Bacteria</taxon>
        <taxon>Bacillati</taxon>
        <taxon>Actinomycetota</taxon>
        <taxon>Actinomycetes</taxon>
        <taxon>Propionibacteriales</taxon>
        <taxon>Nocardioidaceae</taxon>
        <taxon>Nocardioides</taxon>
    </lineage>
</organism>
<dbReference type="SUPFAM" id="SSF53756">
    <property type="entry name" value="UDP-Glycosyltransferase/glycogen phosphorylase"/>
    <property type="match status" value="1"/>
</dbReference>
<dbReference type="Pfam" id="PF00534">
    <property type="entry name" value="Glycos_transf_1"/>
    <property type="match status" value="1"/>
</dbReference>
<evidence type="ECO:0000259" key="3">
    <source>
        <dbReference type="Pfam" id="PF00534"/>
    </source>
</evidence>
<keyword evidence="2" id="KW-0808">Transferase</keyword>
<gene>
    <name evidence="5" type="ORF">GCM10023340_20170</name>
</gene>
<evidence type="ECO:0000256" key="2">
    <source>
        <dbReference type="ARBA" id="ARBA00022679"/>
    </source>
</evidence>
<sequence length="404" mass="43111">MTVRVGIVCPNYAAGLYGGVEAVASWLRDAVCAEPGFDAEIISIATSRRDEVSTRLGSPATWARRPSSAWHEVGGVPVEHFGCWLAEVEPARYLPRPALTRRLRSFDIVQVVSGTPAFGNVATRAGRPVCLQVATTVESERRHEAGHRSDARPHLIGAVRAAVTSAVARLERRAVRRADHTFVENEWMLDQVRSLVGDATVTLAPPGVDEHRFAPGSVVTGQGYLLTVGRLGSERKNLPGLLRSYAAARRNGHLSLPMVVAGGGALSPAAADVMSELGLSEHVRVVADPSADRLLDLYQGASTFVLASHEEGLGVVLLEAQSCGVPIVSTSTAGAAEVFRRGAIGQLVDTFQGTSTALGEAMGTWARRGVDPTVQETCRAFATREFGTAVTAGRYLERYRALLR</sequence>
<dbReference type="Gene3D" id="3.40.50.2000">
    <property type="entry name" value="Glycogen Phosphorylase B"/>
    <property type="match status" value="2"/>
</dbReference>
<protein>
    <recommendedName>
        <fullName evidence="7">Glycosyltransferase</fullName>
    </recommendedName>
</protein>
<name>A0ABP9PMI3_9ACTN</name>
<accession>A0ABP9PMI3</accession>
<feature type="domain" description="Glycosyl transferase family 1" evidence="3">
    <location>
        <begin position="220"/>
        <end position="351"/>
    </location>
</feature>
<dbReference type="PANTHER" id="PTHR46401">
    <property type="entry name" value="GLYCOSYLTRANSFERASE WBBK-RELATED"/>
    <property type="match status" value="1"/>
</dbReference>
<evidence type="ECO:0000313" key="6">
    <source>
        <dbReference type="Proteomes" id="UP001500221"/>
    </source>
</evidence>
<keyword evidence="6" id="KW-1185">Reference proteome</keyword>
<dbReference type="Proteomes" id="UP001500221">
    <property type="component" value="Unassembled WGS sequence"/>
</dbReference>
<dbReference type="RefSeq" id="WP_345457782.1">
    <property type="nucleotide sequence ID" value="NZ_BAABKG010000002.1"/>
</dbReference>
<proteinExistence type="predicted"/>